<reference evidence="2" key="1">
    <citation type="submission" date="2022-06" db="EMBL/GenBank/DDBJ databases">
        <title>Complete genome sequences of two strains of the flax pathogen Septoria linicola.</title>
        <authorList>
            <person name="Lapalu N."/>
            <person name="Simon A."/>
            <person name="Demenou B."/>
            <person name="Paumier D."/>
            <person name="Guillot M.-P."/>
            <person name="Gout L."/>
            <person name="Valade R."/>
        </authorList>
    </citation>
    <scope>NUCLEOTIDE SEQUENCE</scope>
    <source>
        <strain evidence="2">SE15195</strain>
    </source>
</reference>
<keyword evidence="1" id="KW-0472">Membrane</keyword>
<dbReference type="Gene3D" id="3.90.550.50">
    <property type="match status" value="1"/>
</dbReference>
<sequence>MVLSKVLDGLRLPRPLIAVVSAVLLVLFFGGFWTTQHESILSRPGFAPSDSRLSPCASTTELKAHISLPDSFQYGRRIVRSRATKKSTNRKDLERQKGSLMPQFVTLSEEQCSSSDEGVFPYDASKDGREIVLDFFPNVPLEIDQSVLLVGASTSLDRLEQALAQLKQWLGNTKTSLVVNVADSDERQRDMSRVQSLYRTAGIDATLLPNADRPKQGEETDRHGHRHFSVVKQLHSQRKSHHKWFAVVDDDTFFPSLAAVLAELKKYDSSQPYYIGGLTEDWHALSGKYGYMAYGGAGMFLSGPLLDTLVKNFDQCLPKHKGDIQGDMVFRDCIYRHTSPPVQLTALPGLHQVDFRGDASGWYEAGVEPLLSLHHWSSVWWYLYPVHLGSLVSHVCGTQCFLQRYRFADDVVLTNGYSVAQYPDGADNVDFGRVEATFMHDTKDREQWDFSLGKLRPRMSADEKITWRLEHAIEEKDGTVRQFYIRRAGDEAFDSGRVKQKVVGVFEIEWKT</sequence>
<dbReference type="AlphaFoldDB" id="A0A9Q9AR02"/>
<dbReference type="InterPro" id="IPR006740">
    <property type="entry name" value="DUF604"/>
</dbReference>
<feature type="transmembrane region" description="Helical" evidence="1">
    <location>
        <begin position="12"/>
        <end position="33"/>
    </location>
</feature>
<proteinExistence type="predicted"/>
<dbReference type="Proteomes" id="UP001056384">
    <property type="component" value="Chromosome 3"/>
</dbReference>
<organism evidence="2 3">
    <name type="scientific">Septoria linicola</name>
    <dbReference type="NCBI Taxonomy" id="215465"/>
    <lineage>
        <taxon>Eukaryota</taxon>
        <taxon>Fungi</taxon>
        <taxon>Dikarya</taxon>
        <taxon>Ascomycota</taxon>
        <taxon>Pezizomycotina</taxon>
        <taxon>Dothideomycetes</taxon>
        <taxon>Dothideomycetidae</taxon>
        <taxon>Mycosphaerellales</taxon>
        <taxon>Mycosphaerellaceae</taxon>
        <taxon>Septoria</taxon>
    </lineage>
</organism>
<gene>
    <name evidence="2" type="ORF">Slin15195_G042840</name>
</gene>
<dbReference type="PANTHER" id="PTHR10811">
    <property type="entry name" value="FRINGE-RELATED"/>
    <property type="match status" value="1"/>
</dbReference>
<dbReference type="OrthoDB" id="414175at2759"/>
<accession>A0A9Q9AR02</accession>
<name>A0A9Q9AR02_9PEZI</name>
<dbReference type="Pfam" id="PF04646">
    <property type="entry name" value="DUF604"/>
    <property type="match status" value="1"/>
</dbReference>
<keyword evidence="3" id="KW-1185">Reference proteome</keyword>
<protein>
    <recommendedName>
        <fullName evidence="4">Glycosyltransferase family 31 protein</fullName>
    </recommendedName>
</protein>
<evidence type="ECO:0008006" key="4">
    <source>
        <dbReference type="Google" id="ProtNLM"/>
    </source>
</evidence>
<dbReference type="EMBL" id="CP099420">
    <property type="protein sequence ID" value="USW50965.1"/>
    <property type="molecule type" value="Genomic_DNA"/>
</dbReference>
<keyword evidence="1" id="KW-1133">Transmembrane helix</keyword>
<evidence type="ECO:0000313" key="2">
    <source>
        <dbReference type="EMBL" id="USW50965.1"/>
    </source>
</evidence>
<evidence type="ECO:0000256" key="1">
    <source>
        <dbReference type="SAM" id="Phobius"/>
    </source>
</evidence>
<keyword evidence="1" id="KW-0812">Transmembrane</keyword>
<evidence type="ECO:0000313" key="3">
    <source>
        <dbReference type="Proteomes" id="UP001056384"/>
    </source>
</evidence>